<gene>
    <name evidence="2" type="ORF">GCM10011409_19320</name>
</gene>
<dbReference type="Pfam" id="PF13274">
    <property type="entry name" value="SocA_Panacea"/>
    <property type="match status" value="1"/>
</dbReference>
<keyword evidence="3" id="KW-1185">Reference proteome</keyword>
<sequence length="165" mass="19783">MVEYAQRDQNGYYQVQDVINWFLSKDSMSPKKLQKLLYYAYSWTLALQNEDVENLENKLFDNNFEAWVHGPVLPSVYHDFKTFGYHDIARLEDYKIKFDEDIEDILNQVWDEYGDYNGNQLESITHQEEPWKKARGDCSPIERCNTLISDEDIFSYYIQEVEYVD</sequence>
<reference evidence="2" key="1">
    <citation type="journal article" date="2014" name="Int. J. Syst. Evol. Microbiol.">
        <title>Complete genome sequence of Corynebacterium casei LMG S-19264T (=DSM 44701T), isolated from a smear-ripened cheese.</title>
        <authorList>
            <consortium name="US DOE Joint Genome Institute (JGI-PGF)"/>
            <person name="Walter F."/>
            <person name="Albersmeier A."/>
            <person name="Kalinowski J."/>
            <person name="Ruckert C."/>
        </authorList>
    </citation>
    <scope>NUCLEOTIDE SEQUENCE</scope>
    <source>
        <strain evidence="2">CGMCC 1.15454</strain>
    </source>
</reference>
<protein>
    <recommendedName>
        <fullName evidence="1">Antitoxin SocA-like Panacea domain-containing protein</fullName>
    </recommendedName>
</protein>
<evidence type="ECO:0000313" key="2">
    <source>
        <dbReference type="EMBL" id="GGB41909.1"/>
    </source>
</evidence>
<dbReference type="InterPro" id="IPR025272">
    <property type="entry name" value="SocA_Panacea"/>
</dbReference>
<organism evidence="2 3">
    <name type="scientific">Lentibacillus populi</name>
    <dbReference type="NCBI Taxonomy" id="1827502"/>
    <lineage>
        <taxon>Bacteria</taxon>
        <taxon>Bacillati</taxon>
        <taxon>Bacillota</taxon>
        <taxon>Bacilli</taxon>
        <taxon>Bacillales</taxon>
        <taxon>Bacillaceae</taxon>
        <taxon>Lentibacillus</taxon>
    </lineage>
</organism>
<accession>A0A9W5X5P9</accession>
<comment type="caution">
    <text evidence="2">The sequence shown here is derived from an EMBL/GenBank/DDBJ whole genome shotgun (WGS) entry which is preliminary data.</text>
</comment>
<reference evidence="2" key="2">
    <citation type="submission" date="2020-09" db="EMBL/GenBank/DDBJ databases">
        <authorList>
            <person name="Sun Q."/>
            <person name="Zhou Y."/>
        </authorList>
    </citation>
    <scope>NUCLEOTIDE SEQUENCE</scope>
    <source>
        <strain evidence="2">CGMCC 1.15454</strain>
    </source>
</reference>
<dbReference type="Proteomes" id="UP000621492">
    <property type="component" value="Unassembled WGS sequence"/>
</dbReference>
<evidence type="ECO:0000259" key="1">
    <source>
        <dbReference type="Pfam" id="PF13274"/>
    </source>
</evidence>
<name>A0A9W5X5P9_9BACI</name>
<feature type="domain" description="Antitoxin SocA-like Panacea" evidence="1">
    <location>
        <begin position="33"/>
        <end position="132"/>
    </location>
</feature>
<proteinExistence type="predicted"/>
<dbReference type="AlphaFoldDB" id="A0A9W5X5P9"/>
<dbReference type="EMBL" id="BMJD01000012">
    <property type="protein sequence ID" value="GGB41909.1"/>
    <property type="molecule type" value="Genomic_DNA"/>
</dbReference>
<dbReference type="RefSeq" id="WP_286171060.1">
    <property type="nucleotide sequence ID" value="NZ_BMJD01000012.1"/>
</dbReference>
<evidence type="ECO:0000313" key="3">
    <source>
        <dbReference type="Proteomes" id="UP000621492"/>
    </source>
</evidence>